<sequence>MSMSSDLSGETFPDVSSSSASSSDSEEEVVFSIPPKKKTHHKERHDEEAVAPAKKPTQKKGSTKEKKNFKPEEITNMIQFSQFLKAKQLQAERSVKEAARAAKKSSKKAPEEAATQRRPTKGSKKSVGKNEKDKVVGRTKSARNEGARFDGEDVDGYREHLLPMAKSYAPMKYGWPNRSHFGTRYTEYVAKEAYLEILTSAVRSNSYHAEDVVESQEMTDLIISSLHDHVPSKFHRLLRKYPPFGKNFLRQVSGQRSQDVGKAKTHWLTLLLQSGYITNPLDPQQFKDLLSFRSTSDEAAKIVHDNVPPFCFDDPAHGSVDGLLLSPPLVKLARCFLNGPASIRISAEGPKKPQASTLADLWKIDQISIAYMAYVINIADFETYCAASGTREPFTPRGSKSGINWQHRYNVIRYTLERFAAQNKLLFENAVRYWNSEVFGGNKKSGGVATVTSRDAEEDLDELFGAISLRGREYPHSAPVERSNAHLVTFEGFQPSLSSPMVPKAKAPSKTKRPSQPLPQLELRSVDSMSVLAGLELSPIQSTKKTRKLIFPPPQPGFVPVPKKTQKLVLPAAASVPLVEPQVASSASMVVNDQDEDLSPFPVRTAARRRTPAIVTSDGEESFLNVAVGCNSEEQEKEKDGEGDGVIHPPESWETDLVDDVRSGHVFQSSPRRETLSLISSSGGGHNAAVLQDPVEEGAAPAEASAQQEEAASAALPVPSLPPATPKASDGLWTSPRRTVARILKDNAFDEVDRKLGPQSPPPPKKKVRRSPQKRPNNDVADNFTGWRAGPEEEDGNE</sequence>
<dbReference type="InterPro" id="IPR046521">
    <property type="entry name" value="DUF6698"/>
</dbReference>
<feature type="compositionally biased region" description="Low complexity" evidence="1">
    <location>
        <begin position="697"/>
        <end position="718"/>
    </location>
</feature>
<feature type="compositionally biased region" description="Basic residues" evidence="1">
    <location>
        <begin position="118"/>
        <end position="127"/>
    </location>
</feature>
<evidence type="ECO:0000313" key="2">
    <source>
        <dbReference type="EMBL" id="KAJ7622461.1"/>
    </source>
</evidence>
<keyword evidence="3" id="KW-1185">Reference proteome</keyword>
<feature type="region of interest" description="Disordered" evidence="1">
    <location>
        <begin position="95"/>
        <end position="151"/>
    </location>
</feature>
<evidence type="ECO:0000313" key="3">
    <source>
        <dbReference type="Proteomes" id="UP001221142"/>
    </source>
</evidence>
<dbReference type="EMBL" id="JARKIF010000015">
    <property type="protein sequence ID" value="KAJ7622461.1"/>
    <property type="molecule type" value="Genomic_DNA"/>
</dbReference>
<feature type="compositionally biased region" description="Basic and acidic residues" evidence="1">
    <location>
        <begin position="62"/>
        <end position="73"/>
    </location>
</feature>
<reference evidence="2" key="1">
    <citation type="submission" date="2023-03" db="EMBL/GenBank/DDBJ databases">
        <title>Massive genome expansion in bonnet fungi (Mycena s.s.) driven by repeated elements and novel gene families across ecological guilds.</title>
        <authorList>
            <consortium name="Lawrence Berkeley National Laboratory"/>
            <person name="Harder C.B."/>
            <person name="Miyauchi S."/>
            <person name="Viragh M."/>
            <person name="Kuo A."/>
            <person name="Thoen E."/>
            <person name="Andreopoulos B."/>
            <person name="Lu D."/>
            <person name="Skrede I."/>
            <person name="Drula E."/>
            <person name="Henrissat B."/>
            <person name="Morin E."/>
            <person name="Kohler A."/>
            <person name="Barry K."/>
            <person name="LaButti K."/>
            <person name="Morin E."/>
            <person name="Salamov A."/>
            <person name="Lipzen A."/>
            <person name="Mereny Z."/>
            <person name="Hegedus B."/>
            <person name="Baldrian P."/>
            <person name="Stursova M."/>
            <person name="Weitz H."/>
            <person name="Taylor A."/>
            <person name="Grigoriev I.V."/>
            <person name="Nagy L.G."/>
            <person name="Martin F."/>
            <person name="Kauserud H."/>
        </authorList>
    </citation>
    <scope>NUCLEOTIDE SEQUENCE</scope>
    <source>
        <strain evidence="2">9284</strain>
    </source>
</reference>
<protein>
    <submittedName>
        <fullName evidence="2">Uncharacterized protein</fullName>
    </submittedName>
</protein>
<name>A0AAD7BJH7_9AGAR</name>
<gene>
    <name evidence="2" type="ORF">FB45DRAFT_1032128</name>
</gene>
<organism evidence="2 3">
    <name type="scientific">Roridomyces roridus</name>
    <dbReference type="NCBI Taxonomy" id="1738132"/>
    <lineage>
        <taxon>Eukaryota</taxon>
        <taxon>Fungi</taxon>
        <taxon>Dikarya</taxon>
        <taxon>Basidiomycota</taxon>
        <taxon>Agaricomycotina</taxon>
        <taxon>Agaricomycetes</taxon>
        <taxon>Agaricomycetidae</taxon>
        <taxon>Agaricales</taxon>
        <taxon>Marasmiineae</taxon>
        <taxon>Mycenaceae</taxon>
        <taxon>Roridomyces</taxon>
    </lineage>
</organism>
<proteinExistence type="predicted"/>
<accession>A0AAD7BJH7</accession>
<dbReference type="Pfam" id="PF20414">
    <property type="entry name" value="DUF6698"/>
    <property type="match status" value="1"/>
</dbReference>
<dbReference type="AlphaFoldDB" id="A0AAD7BJH7"/>
<feature type="compositionally biased region" description="Basic and acidic residues" evidence="1">
    <location>
        <begin position="128"/>
        <end position="151"/>
    </location>
</feature>
<comment type="caution">
    <text evidence="2">The sequence shown here is derived from an EMBL/GenBank/DDBJ whole genome shotgun (WGS) entry which is preliminary data.</text>
</comment>
<feature type="compositionally biased region" description="Basic and acidic residues" evidence="1">
    <location>
        <begin position="743"/>
        <end position="756"/>
    </location>
</feature>
<feature type="region of interest" description="Disordered" evidence="1">
    <location>
        <begin position="632"/>
        <end position="798"/>
    </location>
</feature>
<feature type="region of interest" description="Disordered" evidence="1">
    <location>
        <begin position="1"/>
        <end position="74"/>
    </location>
</feature>
<feature type="compositionally biased region" description="Basic residues" evidence="1">
    <location>
        <begin position="764"/>
        <end position="773"/>
    </location>
</feature>
<dbReference type="Proteomes" id="UP001221142">
    <property type="component" value="Unassembled WGS sequence"/>
</dbReference>
<evidence type="ECO:0000256" key="1">
    <source>
        <dbReference type="SAM" id="MobiDB-lite"/>
    </source>
</evidence>